<sequence>MKAIVYTKYGPPDVLQLKEVAKPIPKDNELLIRIYATTVASEDPKARSSTFPPFIWLFARYMTGLIRPKNPILGMVLAGEIESVGKDVKLFKEGDQVFAIDGKGLGAHAEYKCLPEEGTGAVAIKPANMT</sequence>
<dbReference type="EMBL" id="BARV01027187">
    <property type="protein sequence ID" value="GAI34506.1"/>
    <property type="molecule type" value="Genomic_DNA"/>
</dbReference>
<evidence type="ECO:0000256" key="1">
    <source>
        <dbReference type="ARBA" id="ARBA00022857"/>
    </source>
</evidence>
<organism evidence="3">
    <name type="scientific">marine sediment metagenome</name>
    <dbReference type="NCBI Taxonomy" id="412755"/>
    <lineage>
        <taxon>unclassified sequences</taxon>
        <taxon>metagenomes</taxon>
        <taxon>ecological metagenomes</taxon>
    </lineage>
</organism>
<keyword evidence="1" id="KW-0521">NADP</keyword>
<reference evidence="3" key="1">
    <citation type="journal article" date="2014" name="Front. Microbiol.">
        <title>High frequency of phylogenetically diverse reductive dehalogenase-homologous genes in deep subseafloor sedimentary metagenomes.</title>
        <authorList>
            <person name="Kawai M."/>
            <person name="Futagami T."/>
            <person name="Toyoda A."/>
            <person name="Takaki Y."/>
            <person name="Nishi S."/>
            <person name="Hori S."/>
            <person name="Arai W."/>
            <person name="Tsubouchi T."/>
            <person name="Morono Y."/>
            <person name="Uchiyama I."/>
            <person name="Ito T."/>
            <person name="Fujiyama A."/>
            <person name="Inagaki F."/>
            <person name="Takami H."/>
        </authorList>
    </citation>
    <scope>NUCLEOTIDE SEQUENCE</scope>
    <source>
        <strain evidence="3">Expedition CK06-06</strain>
    </source>
</reference>
<dbReference type="InterPro" id="IPR013154">
    <property type="entry name" value="ADH-like_N"/>
</dbReference>
<dbReference type="InterPro" id="IPR011032">
    <property type="entry name" value="GroES-like_sf"/>
</dbReference>
<evidence type="ECO:0000313" key="3">
    <source>
        <dbReference type="EMBL" id="GAI34506.1"/>
    </source>
</evidence>
<dbReference type="SUPFAM" id="SSF50129">
    <property type="entry name" value="GroES-like"/>
    <property type="match status" value="1"/>
</dbReference>
<proteinExistence type="predicted"/>
<accession>X1NWD0</accession>
<evidence type="ECO:0000259" key="2">
    <source>
        <dbReference type="Pfam" id="PF08240"/>
    </source>
</evidence>
<dbReference type="Pfam" id="PF08240">
    <property type="entry name" value="ADH_N"/>
    <property type="match status" value="1"/>
</dbReference>
<dbReference type="AlphaFoldDB" id="X1NWD0"/>
<dbReference type="PANTHER" id="PTHR44154">
    <property type="entry name" value="QUINONE OXIDOREDUCTASE"/>
    <property type="match status" value="1"/>
</dbReference>
<dbReference type="InterPro" id="IPR051603">
    <property type="entry name" value="Zinc-ADH_QOR/CCCR"/>
</dbReference>
<dbReference type="PANTHER" id="PTHR44154:SF1">
    <property type="entry name" value="QUINONE OXIDOREDUCTASE"/>
    <property type="match status" value="1"/>
</dbReference>
<protein>
    <recommendedName>
        <fullName evidence="2">Alcohol dehydrogenase-like N-terminal domain-containing protein</fullName>
    </recommendedName>
</protein>
<feature type="domain" description="Alcohol dehydrogenase-like N-terminal" evidence="2">
    <location>
        <begin position="27"/>
        <end position="118"/>
    </location>
</feature>
<gene>
    <name evidence="3" type="ORF">S06H3_43787</name>
</gene>
<feature type="non-terminal residue" evidence="3">
    <location>
        <position position="130"/>
    </location>
</feature>
<dbReference type="Gene3D" id="3.90.180.10">
    <property type="entry name" value="Medium-chain alcohol dehydrogenases, catalytic domain"/>
    <property type="match status" value="1"/>
</dbReference>
<name>X1NWD0_9ZZZZ</name>
<comment type="caution">
    <text evidence="3">The sequence shown here is derived from an EMBL/GenBank/DDBJ whole genome shotgun (WGS) entry which is preliminary data.</text>
</comment>